<comment type="cofactor">
    <cofactor evidence="1">
        <name>Mn(2+)</name>
        <dbReference type="ChEBI" id="CHEBI:29035"/>
    </cofactor>
</comment>
<reference evidence="3 4" key="1">
    <citation type="journal article" date="2011" name="J. Bacteriol.">
        <title>Complete genome sequence of 'Vulcanisaeta moutnovskia' strain 768-28, a novel member of the hyperthermophilic crenarchaeal genus vulcanisaeta.</title>
        <authorList>
            <person name="Gumerov V.M."/>
            <person name="Mardanov A.V."/>
            <person name="Beletsky A.V."/>
            <person name="Prokofeva M.I."/>
            <person name="Bonch-Osmolovskaya E.A."/>
            <person name="Ravin N.V."/>
            <person name="Skryabin K.G."/>
        </authorList>
    </citation>
    <scope>NUCLEOTIDE SEQUENCE [LARGE SCALE GENOMIC DNA]</scope>
    <source>
        <strain evidence="3 4">768-28</strain>
    </source>
</reference>
<dbReference type="KEGG" id="vmo:VMUT_0591"/>
<keyword evidence="4" id="KW-1185">Reference proteome</keyword>
<dbReference type="STRING" id="985053.VMUT_0591"/>
<dbReference type="AlphaFoldDB" id="F0QV70"/>
<feature type="domain" description="DUF83" evidence="2">
    <location>
        <begin position="78"/>
        <end position="229"/>
    </location>
</feature>
<dbReference type="eggNOG" id="arCOG00786">
    <property type="taxonomic scope" value="Archaea"/>
</dbReference>
<dbReference type="OrthoDB" id="25383at2157"/>
<organism evidence="3 4">
    <name type="scientific">Vulcanisaeta moutnovskia (strain 768-28)</name>
    <dbReference type="NCBI Taxonomy" id="985053"/>
    <lineage>
        <taxon>Archaea</taxon>
        <taxon>Thermoproteota</taxon>
        <taxon>Thermoprotei</taxon>
        <taxon>Thermoproteales</taxon>
        <taxon>Thermoproteaceae</taxon>
        <taxon>Vulcanisaeta</taxon>
    </lineage>
</organism>
<dbReference type="HOGENOM" id="CLU_1101002_0_0_2"/>
<dbReference type="EMBL" id="CP002529">
    <property type="protein sequence ID" value="ADY00802.1"/>
    <property type="molecule type" value="Genomic_DNA"/>
</dbReference>
<sequence>MVKLVIRPIADVVSEDEIRRKMEEHINEMLRSAQAIGDDLFLIDRATGRATPSFFSNDCFVKSLIKLRFGTITNMEGIRNLARGKAIHDLYQEWFKIANPRVHVEVESGIETVDTSGRADIVYMREFDGEEIWGLIELKSSWNLNEDREKRYLKQIVSYALMLEEAGITIREAYLVTMKDVKSLPINKIRKENQNVLVELKTMETYQGWPMEPPDPLLCTKCELRPICITYAIYRGNKVIIGSGNINNNVDR</sequence>
<dbReference type="GeneID" id="10288243"/>
<protein>
    <recommendedName>
        <fullName evidence="2">DUF83 domain-containing protein</fullName>
    </recommendedName>
</protein>
<proteinExistence type="predicted"/>
<dbReference type="InterPro" id="IPR011604">
    <property type="entry name" value="PDDEXK-like_dom_sf"/>
</dbReference>
<dbReference type="InterPro" id="IPR022765">
    <property type="entry name" value="Dna2/Cas4_DUF83"/>
</dbReference>
<dbReference type="RefSeq" id="WP_013603965.1">
    <property type="nucleotide sequence ID" value="NC_015151.1"/>
</dbReference>
<dbReference type="Pfam" id="PF01930">
    <property type="entry name" value="Cas_Cas4"/>
    <property type="match status" value="1"/>
</dbReference>
<accession>F0QV70</accession>
<evidence type="ECO:0000259" key="2">
    <source>
        <dbReference type="Pfam" id="PF01930"/>
    </source>
</evidence>
<dbReference type="Gene3D" id="3.90.320.10">
    <property type="match status" value="1"/>
</dbReference>
<gene>
    <name evidence="3" type="ordered locus">VMUT_0591</name>
</gene>
<evidence type="ECO:0000256" key="1">
    <source>
        <dbReference type="ARBA" id="ARBA00001936"/>
    </source>
</evidence>
<evidence type="ECO:0000313" key="4">
    <source>
        <dbReference type="Proteomes" id="UP000007485"/>
    </source>
</evidence>
<name>F0QV70_VULM7</name>
<evidence type="ECO:0000313" key="3">
    <source>
        <dbReference type="EMBL" id="ADY00802.1"/>
    </source>
</evidence>
<dbReference type="Proteomes" id="UP000007485">
    <property type="component" value="Chromosome"/>
</dbReference>